<dbReference type="Gene3D" id="3.40.50.880">
    <property type="match status" value="1"/>
</dbReference>
<dbReference type="SMART" id="SM00631">
    <property type="entry name" value="Zn_pept"/>
    <property type="match status" value="1"/>
</dbReference>
<evidence type="ECO:0000256" key="7">
    <source>
        <dbReference type="PROSITE-ProRule" id="PRU01379"/>
    </source>
</evidence>
<comment type="similarity">
    <text evidence="2 7">Belongs to the peptidase M14 family.</text>
</comment>
<dbReference type="SUPFAM" id="SSF53187">
    <property type="entry name" value="Zn-dependent exopeptidases"/>
    <property type="match status" value="1"/>
</dbReference>
<evidence type="ECO:0000256" key="1">
    <source>
        <dbReference type="ARBA" id="ARBA00001947"/>
    </source>
</evidence>
<keyword evidence="3" id="KW-0645">Protease</keyword>
<comment type="caution">
    <text evidence="10">The sequence shown here is derived from an EMBL/GenBank/DDBJ whole genome shotgun (WGS) entry which is preliminary data.</text>
</comment>
<dbReference type="Gene3D" id="3.40.630.10">
    <property type="entry name" value="Zn peptidases"/>
    <property type="match status" value="1"/>
</dbReference>
<dbReference type="InterPro" id="IPR029062">
    <property type="entry name" value="Class_I_gatase-like"/>
</dbReference>
<keyword evidence="11" id="KW-1185">Reference proteome</keyword>
<dbReference type="PANTHER" id="PTHR11705:SF143">
    <property type="entry name" value="SLL0236 PROTEIN"/>
    <property type="match status" value="1"/>
</dbReference>
<evidence type="ECO:0000313" key="11">
    <source>
        <dbReference type="Proteomes" id="UP000643610"/>
    </source>
</evidence>
<evidence type="ECO:0000259" key="9">
    <source>
        <dbReference type="PROSITE" id="PS52035"/>
    </source>
</evidence>
<evidence type="ECO:0000256" key="2">
    <source>
        <dbReference type="ARBA" id="ARBA00005988"/>
    </source>
</evidence>
<feature type="chain" id="PRO_5045325500" evidence="8">
    <location>
        <begin position="21"/>
        <end position="866"/>
    </location>
</feature>
<comment type="cofactor">
    <cofactor evidence="1">
        <name>Zn(2+)</name>
        <dbReference type="ChEBI" id="CHEBI:29105"/>
    </cofactor>
</comment>
<sequence length="866" mass="94641">MSLKKIAQAVSLAFCISLSAAPVYSAYAATPQSVIPAHARADKISTPTSVLGFELGEWHARPEQLTSYYQLLATQSPRVKVRVVGYSHERRPILNVIITSEKNHQRLSDIEAARGRGESDTPLVVYLGYSVHGNEPSGANAAPAVAWHLASSMDKSVNDMLERTVIVIDPMLNPDGLARFANWANSNRGQTLVSDPNTLEHREGWPSGRGNHYWFDLNRDWLWLQHPESRAHVATFQTWRPHVFGDFHEQGTDATYFFQPGVPTRTHPLTPANNQTLTEAIAKFHAQALDARGELYFSREAFDDFYYGKGSTYPDLQGSVGILFEQASSRGHIQDSRNGLLKFDHTIANQITTSFSTIQAADAIRDQLISHQKNFYDEAKKMVQADPNRAMLFAAEGNPARLRDFSNLLKQHGIAVHQVKGSVTINGQRYDARDAIAVPLNQRQNRLLEGITELRTQFKDNTFYDVSAWSVTKAYDLASAKSAGDVIGEPVQDLPKASLKAESNIAYAFSWMNDDAATLLAELSQTGLRLRTITKPMRVQTTEGVKDLGIGSIVIPVAMQSTPAANVAEIIRKATANHSVEVFALTSGAGSTGVDLGSASLKTVERPRVAVLTGQGLDSTSVGELWHWIDTHLRLPATMLGTDRLATTQLERYTHIVMSDGTYRLSDEANKNIERFVKQGGVIIGVEGALNWASSQSYLQTKLVKGDAGKKSDADKADDKKAKEGRLAYKDQDANAAKDLVAGVIFETEIDRSHPIAAGIPRDILPVFRGQADVYKLEGDRYGTVAAYTSSPVLSGYASPENAKRIAGSAAITAQRVGSGSVILASAALGFRSGWLGSRRILENALFFGKAFEKARAEGDEAHDAH</sequence>
<name>A0ABR6XPH6_9BURK</name>
<evidence type="ECO:0000256" key="8">
    <source>
        <dbReference type="SAM" id="SignalP"/>
    </source>
</evidence>
<protein>
    <submittedName>
        <fullName evidence="10">Peptidase M14</fullName>
    </submittedName>
</protein>
<dbReference type="CDD" id="cd03143">
    <property type="entry name" value="A4_beta-galactosidase_middle_domain"/>
    <property type="match status" value="1"/>
</dbReference>
<dbReference type="CDD" id="cd06238">
    <property type="entry name" value="M14-like"/>
    <property type="match status" value="1"/>
</dbReference>
<comment type="caution">
    <text evidence="7">Lacks conserved residue(s) required for the propagation of feature annotation.</text>
</comment>
<dbReference type="InterPro" id="IPR000834">
    <property type="entry name" value="Peptidase_M14"/>
</dbReference>
<dbReference type="RefSeq" id="WP_186890400.1">
    <property type="nucleotide sequence ID" value="NZ_JACOFU010000002.1"/>
</dbReference>
<evidence type="ECO:0000313" key="10">
    <source>
        <dbReference type="EMBL" id="MBC3831401.1"/>
    </source>
</evidence>
<dbReference type="EMBL" id="JACOFU010000002">
    <property type="protein sequence ID" value="MBC3831401.1"/>
    <property type="molecule type" value="Genomic_DNA"/>
</dbReference>
<evidence type="ECO:0000256" key="5">
    <source>
        <dbReference type="ARBA" id="ARBA00022833"/>
    </source>
</evidence>
<feature type="domain" description="Peptidase M14" evidence="9">
    <location>
        <begin position="57"/>
        <end position="347"/>
    </location>
</feature>
<keyword evidence="8" id="KW-0732">Signal</keyword>
<dbReference type="Proteomes" id="UP000643610">
    <property type="component" value="Unassembled WGS sequence"/>
</dbReference>
<gene>
    <name evidence="10" type="ORF">H8K33_07760</name>
</gene>
<dbReference type="Pfam" id="PF00246">
    <property type="entry name" value="Peptidase_M14"/>
    <property type="match status" value="1"/>
</dbReference>
<accession>A0ABR6XPH6</accession>
<dbReference type="PROSITE" id="PS52035">
    <property type="entry name" value="PEPTIDASE_M14"/>
    <property type="match status" value="1"/>
</dbReference>
<reference evidence="10 11" key="1">
    <citation type="submission" date="2020-08" db="EMBL/GenBank/DDBJ databases">
        <title>Novel species isolated from subtropical streams in China.</title>
        <authorList>
            <person name="Lu H."/>
        </authorList>
    </citation>
    <scope>NUCLEOTIDE SEQUENCE [LARGE SCALE GENOMIC DNA]</scope>
    <source>
        <strain evidence="10 11">KCTC 52442</strain>
    </source>
</reference>
<organism evidence="10 11">
    <name type="scientific">Undibacterium amnicola</name>
    <dbReference type="NCBI Taxonomy" id="1834038"/>
    <lineage>
        <taxon>Bacteria</taxon>
        <taxon>Pseudomonadati</taxon>
        <taxon>Pseudomonadota</taxon>
        <taxon>Betaproteobacteria</taxon>
        <taxon>Burkholderiales</taxon>
        <taxon>Oxalobacteraceae</taxon>
        <taxon>Undibacterium</taxon>
    </lineage>
</organism>
<feature type="signal peptide" evidence="8">
    <location>
        <begin position="1"/>
        <end position="20"/>
    </location>
</feature>
<keyword evidence="6" id="KW-0482">Metalloprotease</keyword>
<evidence type="ECO:0000256" key="3">
    <source>
        <dbReference type="ARBA" id="ARBA00022670"/>
    </source>
</evidence>
<evidence type="ECO:0000256" key="4">
    <source>
        <dbReference type="ARBA" id="ARBA00022801"/>
    </source>
</evidence>
<proteinExistence type="inferred from homology"/>
<keyword evidence="5" id="KW-0862">Zinc</keyword>
<dbReference type="PANTHER" id="PTHR11705">
    <property type="entry name" value="PROTEASE FAMILY M14 CARBOXYPEPTIDASE A,B"/>
    <property type="match status" value="1"/>
</dbReference>
<evidence type="ECO:0000256" key="6">
    <source>
        <dbReference type="ARBA" id="ARBA00023049"/>
    </source>
</evidence>
<keyword evidence="4" id="KW-0378">Hydrolase</keyword>
<dbReference type="SUPFAM" id="SSF52317">
    <property type="entry name" value="Class I glutamine amidotransferase-like"/>
    <property type="match status" value="1"/>
</dbReference>